<accession>A0ABT5KCY7</accession>
<reference evidence="2 3" key="1">
    <citation type="submission" date="2022-10" db="EMBL/GenBank/DDBJ databases">
        <title>Paucibacter sp. hw1 Genome sequencing.</title>
        <authorList>
            <person name="Park S."/>
        </authorList>
    </citation>
    <scope>NUCLEOTIDE SEQUENCE [LARGE SCALE GENOMIC DNA]</scope>
    <source>
        <strain evidence="3">hw1</strain>
    </source>
</reference>
<proteinExistence type="predicted"/>
<organism evidence="2 3">
    <name type="scientific">Roseateles albus</name>
    <dbReference type="NCBI Taxonomy" id="2987525"/>
    <lineage>
        <taxon>Bacteria</taxon>
        <taxon>Pseudomonadati</taxon>
        <taxon>Pseudomonadota</taxon>
        <taxon>Betaproteobacteria</taxon>
        <taxon>Burkholderiales</taxon>
        <taxon>Sphaerotilaceae</taxon>
        <taxon>Roseateles</taxon>
    </lineage>
</organism>
<protein>
    <submittedName>
        <fullName evidence="2">Uncharacterized protein</fullName>
    </submittedName>
</protein>
<feature type="region of interest" description="Disordered" evidence="1">
    <location>
        <begin position="100"/>
        <end position="153"/>
    </location>
</feature>
<sequence length="153" mass="16447">MTKGGTILPFLIEALLNLDQAEEALAQIDACLPKARERQELYLLPELWRIRAQALAAQGAPRIEIELALDQAVTWVPNCSCNAVPPKPWHSSMAIQRKFNARPANSRSISGPSTTTRVTARGCIDADKTKTTQEASSRLGAGGPEKAGVGSQV</sequence>
<comment type="caution">
    <text evidence="2">The sequence shown here is derived from an EMBL/GenBank/DDBJ whole genome shotgun (WGS) entry which is preliminary data.</text>
</comment>
<feature type="compositionally biased region" description="Polar residues" evidence="1">
    <location>
        <begin position="103"/>
        <end position="118"/>
    </location>
</feature>
<dbReference type="Proteomes" id="UP001221189">
    <property type="component" value="Unassembled WGS sequence"/>
</dbReference>
<keyword evidence="3" id="KW-1185">Reference proteome</keyword>
<dbReference type="EMBL" id="JAQQXT010000005">
    <property type="protein sequence ID" value="MDC8771787.1"/>
    <property type="molecule type" value="Genomic_DNA"/>
</dbReference>
<evidence type="ECO:0000256" key="1">
    <source>
        <dbReference type="SAM" id="MobiDB-lite"/>
    </source>
</evidence>
<name>A0ABT5KCY7_9BURK</name>
<evidence type="ECO:0000313" key="3">
    <source>
        <dbReference type="Proteomes" id="UP001221189"/>
    </source>
</evidence>
<evidence type="ECO:0000313" key="2">
    <source>
        <dbReference type="EMBL" id="MDC8771787.1"/>
    </source>
</evidence>
<dbReference type="RefSeq" id="WP_273600082.1">
    <property type="nucleotide sequence ID" value="NZ_JAQQXT010000005.1"/>
</dbReference>
<gene>
    <name evidence="2" type="ORF">PRZ03_09425</name>
</gene>